<evidence type="ECO:0000259" key="1">
    <source>
        <dbReference type="PROSITE" id="PS50987"/>
    </source>
</evidence>
<accession>A0A1H8CG60</accession>
<feature type="domain" description="HTH arsR-type" evidence="1">
    <location>
        <begin position="1"/>
        <end position="94"/>
    </location>
</feature>
<reference evidence="2 3" key="1">
    <citation type="submission" date="2016-10" db="EMBL/GenBank/DDBJ databases">
        <authorList>
            <person name="de Groot N.N."/>
        </authorList>
    </citation>
    <scope>NUCLEOTIDE SEQUENCE [LARGE SCALE GENOMIC DNA]</scope>
    <source>
        <strain evidence="2 3">DSM 3857</strain>
    </source>
</reference>
<gene>
    <name evidence="2" type="ORF">SAMN04488103_102505</name>
</gene>
<dbReference type="SMART" id="SM00418">
    <property type="entry name" value="HTH_ARSR"/>
    <property type="match status" value="1"/>
</dbReference>
<dbReference type="PANTHER" id="PTHR38600:SF2">
    <property type="entry name" value="SLL0088 PROTEIN"/>
    <property type="match status" value="1"/>
</dbReference>
<dbReference type="InterPro" id="IPR001845">
    <property type="entry name" value="HTH_ArsR_DNA-bd_dom"/>
</dbReference>
<dbReference type="NCBIfam" id="NF033788">
    <property type="entry name" value="HTH_metalloreg"/>
    <property type="match status" value="1"/>
</dbReference>
<dbReference type="InterPro" id="IPR036390">
    <property type="entry name" value="WH_DNA-bd_sf"/>
</dbReference>
<evidence type="ECO:0000313" key="2">
    <source>
        <dbReference type="EMBL" id="SEM94073.1"/>
    </source>
</evidence>
<dbReference type="PRINTS" id="PR00778">
    <property type="entry name" value="HTHARSR"/>
</dbReference>
<dbReference type="OrthoDB" id="9790747at2"/>
<protein>
    <submittedName>
        <fullName evidence="2">Transcriptional regulator, ArsR family</fullName>
    </submittedName>
</protein>
<dbReference type="SUPFAM" id="SSF46785">
    <property type="entry name" value="Winged helix' DNA-binding domain"/>
    <property type="match status" value="1"/>
</dbReference>
<dbReference type="CDD" id="cd00090">
    <property type="entry name" value="HTH_ARSR"/>
    <property type="match status" value="1"/>
</dbReference>
<dbReference type="STRING" id="933059.SAMN04488103_102505"/>
<dbReference type="Gene3D" id="1.10.10.10">
    <property type="entry name" value="Winged helix-like DNA-binding domain superfamily/Winged helix DNA-binding domain"/>
    <property type="match status" value="1"/>
</dbReference>
<dbReference type="AlphaFoldDB" id="A0A1H8CG60"/>
<dbReference type="Pfam" id="PF12840">
    <property type="entry name" value="HTH_20"/>
    <property type="match status" value="1"/>
</dbReference>
<dbReference type="InterPro" id="IPR011991">
    <property type="entry name" value="ArsR-like_HTH"/>
</dbReference>
<name>A0A1H8CG60_9RHOB</name>
<dbReference type="PANTHER" id="PTHR38600">
    <property type="entry name" value="TRANSCRIPTIONAL REGULATORY PROTEIN"/>
    <property type="match status" value="1"/>
</dbReference>
<dbReference type="InterPro" id="IPR036388">
    <property type="entry name" value="WH-like_DNA-bd_sf"/>
</dbReference>
<dbReference type="PROSITE" id="PS50987">
    <property type="entry name" value="HTH_ARSR_2"/>
    <property type="match status" value="1"/>
</dbReference>
<proteinExistence type="predicted"/>
<dbReference type="EMBL" id="FOCE01000002">
    <property type="protein sequence ID" value="SEM94073.1"/>
    <property type="molecule type" value="Genomic_DNA"/>
</dbReference>
<dbReference type="GO" id="GO:0003700">
    <property type="term" value="F:DNA-binding transcription factor activity"/>
    <property type="evidence" value="ECO:0007669"/>
    <property type="project" value="InterPro"/>
</dbReference>
<organism evidence="2 3">
    <name type="scientific">Gemmobacter aquatilis</name>
    <dbReference type="NCBI Taxonomy" id="933059"/>
    <lineage>
        <taxon>Bacteria</taxon>
        <taxon>Pseudomonadati</taxon>
        <taxon>Pseudomonadota</taxon>
        <taxon>Alphaproteobacteria</taxon>
        <taxon>Rhodobacterales</taxon>
        <taxon>Paracoccaceae</taxon>
        <taxon>Gemmobacter</taxon>
    </lineage>
</organism>
<dbReference type="RefSeq" id="WP_091298601.1">
    <property type="nucleotide sequence ID" value="NZ_FOCE01000002.1"/>
</dbReference>
<evidence type="ECO:0000313" key="3">
    <source>
        <dbReference type="Proteomes" id="UP000198761"/>
    </source>
</evidence>
<keyword evidence="3" id="KW-1185">Reference proteome</keyword>
<sequence>MSLHDPDLDRIFQALGDPTRRALLARLLEGPAPVTVLAGPTGMALPTVLRHLAVLEAAGLIASEKRGRTRLCAVQVGALAATEHWLNRQRAIWEGRTDRLEALALSLEAQDDAVRPDDRS</sequence>
<dbReference type="Proteomes" id="UP000198761">
    <property type="component" value="Unassembled WGS sequence"/>
</dbReference>